<dbReference type="EMBL" id="MHIB01000031">
    <property type="protein sequence ID" value="OGY43687.1"/>
    <property type="molecule type" value="Genomic_DNA"/>
</dbReference>
<organism evidence="1 2">
    <name type="scientific">Candidatus Buchananbacteria bacterium RIFCSPHIGHO2_01_FULL_39_14</name>
    <dbReference type="NCBI Taxonomy" id="1797532"/>
    <lineage>
        <taxon>Bacteria</taxon>
        <taxon>Candidatus Buchananiibacteriota</taxon>
    </lineage>
</organism>
<gene>
    <name evidence="1" type="ORF">A2729_03290</name>
</gene>
<reference evidence="1 2" key="1">
    <citation type="journal article" date="2016" name="Nat. Commun.">
        <title>Thousands of microbial genomes shed light on interconnected biogeochemical processes in an aquifer system.</title>
        <authorList>
            <person name="Anantharaman K."/>
            <person name="Brown C.T."/>
            <person name="Hug L.A."/>
            <person name="Sharon I."/>
            <person name="Castelle C.J."/>
            <person name="Probst A.J."/>
            <person name="Thomas B.C."/>
            <person name="Singh A."/>
            <person name="Wilkins M.J."/>
            <person name="Karaoz U."/>
            <person name="Brodie E.L."/>
            <person name="Williams K.H."/>
            <person name="Hubbard S.S."/>
            <person name="Banfield J.F."/>
        </authorList>
    </citation>
    <scope>NUCLEOTIDE SEQUENCE [LARGE SCALE GENOMIC DNA]</scope>
</reference>
<dbReference type="AlphaFoldDB" id="A0A1G1XWM4"/>
<dbReference type="STRING" id="1797532.A2729_03290"/>
<evidence type="ECO:0000313" key="1">
    <source>
        <dbReference type="EMBL" id="OGY43687.1"/>
    </source>
</evidence>
<accession>A0A1G1XWM4</accession>
<proteinExistence type="predicted"/>
<sequence>MTTQFRRLPLKNKRGKIKPVLEEVYTKGNFMREKFCSLIIMIAFLSCQTTPTTSGLSSTTNKVDQLPKPLLAEAEENCILNLMVNNDELTVVPIQGEKPLGKFNSVNFKLYVLSSPEDKTLTVVFLNPDEETPKELLNYQISQEVFTELAKYFDVIHRRHLVNKMEPEIFLPSESQYAKLARNNHF</sequence>
<name>A0A1G1XWM4_9BACT</name>
<dbReference type="Proteomes" id="UP000178930">
    <property type="component" value="Unassembled WGS sequence"/>
</dbReference>
<comment type="caution">
    <text evidence="1">The sequence shown here is derived from an EMBL/GenBank/DDBJ whole genome shotgun (WGS) entry which is preliminary data.</text>
</comment>
<protein>
    <submittedName>
        <fullName evidence="1">Uncharacterized protein</fullName>
    </submittedName>
</protein>
<evidence type="ECO:0000313" key="2">
    <source>
        <dbReference type="Proteomes" id="UP000178930"/>
    </source>
</evidence>